<dbReference type="Gene3D" id="3.40.630.10">
    <property type="entry name" value="Zn peptidases"/>
    <property type="match status" value="2"/>
</dbReference>
<evidence type="ECO:0000256" key="1">
    <source>
        <dbReference type="ARBA" id="ARBA00005634"/>
    </source>
</evidence>
<dbReference type="InterPro" id="IPR007484">
    <property type="entry name" value="Peptidase_M28"/>
</dbReference>
<reference evidence="5" key="1">
    <citation type="submission" date="2023-03" db="EMBL/GenBank/DDBJ databases">
        <title>Chromosome-scale reference genome and RAD-based genetic map of yellow starthistle (Centaurea solstitialis) reveal putative structural variation and QTLs associated with invader traits.</title>
        <authorList>
            <person name="Reatini B."/>
            <person name="Cang F.A."/>
            <person name="Jiang Q."/>
            <person name="Mckibben M.T.W."/>
            <person name="Barker M.S."/>
            <person name="Rieseberg L.H."/>
            <person name="Dlugosch K.M."/>
        </authorList>
    </citation>
    <scope>NUCLEOTIDE SEQUENCE</scope>
    <source>
        <strain evidence="5">CAN-66</strain>
        <tissue evidence="5">Leaf</tissue>
    </source>
</reference>
<protein>
    <submittedName>
        <fullName evidence="5">Uncharacterized protein</fullName>
    </submittedName>
</protein>
<dbReference type="InterPro" id="IPR003137">
    <property type="entry name" value="PA_domain"/>
</dbReference>
<comment type="caution">
    <text evidence="5">The sequence shown here is derived from an EMBL/GenBank/DDBJ whole genome shotgun (WGS) entry which is preliminary data.</text>
</comment>
<dbReference type="InterPro" id="IPR039373">
    <property type="entry name" value="Peptidase_M28B"/>
</dbReference>
<dbReference type="Pfam" id="PF02225">
    <property type="entry name" value="PA"/>
    <property type="match status" value="1"/>
</dbReference>
<dbReference type="AlphaFoldDB" id="A0AA38TBV5"/>
<feature type="domain" description="Peptidase M28" evidence="4">
    <location>
        <begin position="325"/>
        <end position="491"/>
    </location>
</feature>
<dbReference type="SUPFAM" id="SSF52025">
    <property type="entry name" value="PA domain"/>
    <property type="match status" value="1"/>
</dbReference>
<accession>A0AA38TBV5</accession>
<keyword evidence="2" id="KW-0325">Glycoprotein</keyword>
<dbReference type="PANTHER" id="PTHR10404">
    <property type="entry name" value="N-ACETYLATED-ALPHA-LINKED ACIDIC DIPEPTIDASE"/>
    <property type="match status" value="1"/>
</dbReference>
<dbReference type="PANTHER" id="PTHR10404:SF46">
    <property type="entry name" value="VACUOLAR PROTEIN SORTING-ASSOCIATED PROTEIN 70"/>
    <property type="match status" value="1"/>
</dbReference>
<dbReference type="EMBL" id="JARYMX010000004">
    <property type="protein sequence ID" value="KAJ9551116.1"/>
    <property type="molecule type" value="Genomic_DNA"/>
</dbReference>
<dbReference type="Pfam" id="PF04389">
    <property type="entry name" value="Peptidase_M28"/>
    <property type="match status" value="1"/>
</dbReference>
<evidence type="ECO:0000259" key="4">
    <source>
        <dbReference type="Pfam" id="PF04389"/>
    </source>
</evidence>
<dbReference type="Gene3D" id="3.50.30.30">
    <property type="match status" value="1"/>
</dbReference>
<dbReference type="FunFam" id="3.40.630.10:FF:000101">
    <property type="entry name" value="N-acetylated alpha-linked acidic dipeptidase like 1"/>
    <property type="match status" value="1"/>
</dbReference>
<dbReference type="FunFam" id="3.50.30.30:FF:000008">
    <property type="entry name" value="Glutamate carboxypeptidase 2"/>
    <property type="match status" value="1"/>
</dbReference>
<proteinExistence type="inferred from homology"/>
<organism evidence="5 6">
    <name type="scientific">Centaurea solstitialis</name>
    <name type="common">yellow star-thistle</name>
    <dbReference type="NCBI Taxonomy" id="347529"/>
    <lineage>
        <taxon>Eukaryota</taxon>
        <taxon>Viridiplantae</taxon>
        <taxon>Streptophyta</taxon>
        <taxon>Embryophyta</taxon>
        <taxon>Tracheophyta</taxon>
        <taxon>Spermatophyta</taxon>
        <taxon>Magnoliopsida</taxon>
        <taxon>eudicotyledons</taxon>
        <taxon>Gunneridae</taxon>
        <taxon>Pentapetalae</taxon>
        <taxon>asterids</taxon>
        <taxon>campanulids</taxon>
        <taxon>Asterales</taxon>
        <taxon>Asteraceae</taxon>
        <taxon>Carduoideae</taxon>
        <taxon>Cardueae</taxon>
        <taxon>Centaureinae</taxon>
        <taxon>Centaurea</taxon>
    </lineage>
</organism>
<feature type="domain" description="PA" evidence="3">
    <location>
        <begin position="144"/>
        <end position="227"/>
    </location>
</feature>
<dbReference type="GO" id="GO:0004180">
    <property type="term" value="F:carboxypeptidase activity"/>
    <property type="evidence" value="ECO:0007669"/>
    <property type="project" value="TreeGrafter"/>
</dbReference>
<evidence type="ECO:0000313" key="6">
    <source>
        <dbReference type="Proteomes" id="UP001172457"/>
    </source>
</evidence>
<evidence type="ECO:0000259" key="3">
    <source>
        <dbReference type="Pfam" id="PF02225"/>
    </source>
</evidence>
<sequence length="561" mass="61564">MVSKIITTIIAIATTLSFFFISTPPKSHYHSLFISPPLSNNASISHHLFTLTRRPHLAGSPANAEAASYVLSTLSSNNIKSHLSEYAVLLTYPDSRSLTLIRPSPQPPTTFTLRQDVYEGDPYADVADQVEPTFHAYAKSANATGPVVYVNYGRIEDYTTLNEIGINVSGAVVLARYGKIYRGDIVENAYDAGAIGVLIYTDRKDYGGDGERWFPDDKWMPPSGVQVGTVFNGVGDPTTPGWPSTMEGCERLSAGEVEEGGNVPLIPSLPISGADGEEIVKSIGGVVADDDWQGDKDAPVYRVGPGPGVVELNYKANEVIRTIQNVIGIIEGAEEPDRFVILGNHRDAWSFGAVDPNSGTASLLEIAERLGKLQKQGWKPRRSIIFCNWDAEEYGLVGSTEWVEENREMLASKVVAYLNVDVAVQDPDNSSQTVYDSWIQTTNYPEIERLGGRGSDYAAFVQHIGVPATHISFGTDYPVYHSMYDDFVAVKASQYLYLSLQKSAEDLDTELLDKSISLLPLFKSIEKMKTAAKQINGEIEVSLQIIAGICFYASLYYHQWT</sequence>
<gene>
    <name evidence="5" type="ORF">OSB04_015161</name>
</gene>
<dbReference type="SUPFAM" id="SSF53187">
    <property type="entry name" value="Zn-dependent exopeptidases"/>
    <property type="match status" value="1"/>
</dbReference>
<evidence type="ECO:0000313" key="5">
    <source>
        <dbReference type="EMBL" id="KAJ9551116.1"/>
    </source>
</evidence>
<evidence type="ECO:0000256" key="2">
    <source>
        <dbReference type="ARBA" id="ARBA00023180"/>
    </source>
</evidence>
<name>A0AA38TBV5_9ASTR</name>
<dbReference type="InterPro" id="IPR046450">
    <property type="entry name" value="PA_dom_sf"/>
</dbReference>
<dbReference type="CDD" id="cd02121">
    <property type="entry name" value="PA_GCPII_like"/>
    <property type="match status" value="1"/>
</dbReference>
<comment type="similarity">
    <text evidence="1">Belongs to the peptidase M28 family. M28B subfamily.</text>
</comment>
<keyword evidence="6" id="KW-1185">Reference proteome</keyword>
<dbReference type="Proteomes" id="UP001172457">
    <property type="component" value="Chromosome 4"/>
</dbReference>